<feature type="transmembrane region" description="Helical" evidence="4">
    <location>
        <begin position="98"/>
        <end position="114"/>
    </location>
</feature>
<evidence type="ECO:0000256" key="4">
    <source>
        <dbReference type="SAM" id="Phobius"/>
    </source>
</evidence>
<feature type="transmembrane region" description="Helical" evidence="4">
    <location>
        <begin position="74"/>
        <end position="92"/>
    </location>
</feature>
<dbReference type="PANTHER" id="PTHR23534">
    <property type="entry name" value="MFS PERMEASE"/>
    <property type="match status" value="1"/>
</dbReference>
<feature type="transmembrane region" description="Helical" evidence="4">
    <location>
        <begin position="371"/>
        <end position="389"/>
    </location>
</feature>
<dbReference type="EMBL" id="CP137852">
    <property type="protein sequence ID" value="WPB83159.1"/>
    <property type="molecule type" value="Genomic_DNA"/>
</dbReference>
<dbReference type="Gene3D" id="1.20.1250.20">
    <property type="entry name" value="MFS general substrate transporter like domains"/>
    <property type="match status" value="1"/>
</dbReference>
<feature type="transmembrane region" description="Helical" evidence="4">
    <location>
        <begin position="165"/>
        <end position="186"/>
    </location>
</feature>
<feature type="transmembrane region" description="Helical" evidence="4">
    <location>
        <begin position="214"/>
        <end position="234"/>
    </location>
</feature>
<dbReference type="Pfam" id="PF07690">
    <property type="entry name" value="MFS_1"/>
    <property type="match status" value="1"/>
</dbReference>
<dbReference type="InterPro" id="IPR020846">
    <property type="entry name" value="MFS_dom"/>
</dbReference>
<feature type="transmembrane region" description="Helical" evidence="4">
    <location>
        <begin position="304"/>
        <end position="326"/>
    </location>
</feature>
<evidence type="ECO:0000259" key="5">
    <source>
        <dbReference type="PROSITE" id="PS50850"/>
    </source>
</evidence>
<proteinExistence type="predicted"/>
<evidence type="ECO:0000256" key="1">
    <source>
        <dbReference type="ARBA" id="ARBA00022692"/>
    </source>
</evidence>
<dbReference type="InterPro" id="IPR036259">
    <property type="entry name" value="MFS_trans_sf"/>
</dbReference>
<protein>
    <submittedName>
        <fullName evidence="6">MFS transporter</fullName>
    </submittedName>
</protein>
<name>A0ABZ0PBT7_9PROT</name>
<sequence length="399" mass="40849">MAEAHQTRNVALLATAQALFQTASVLVMTVGALAASRIASEPWLATAPIAAMFLGTAAATFPASLLMAKWGRRAGFILGAVFGVLGGLVGAVGIALGSLMLLCLGTLLIGAYQGHAQFYRFAAAEVADASFRPRAISYVLAGGVFAAIVGPELGRLGGPLLAVEFTGSFLLLAVVSLLSAGLLLGLRIAAPAAAMTGTVVEPARPLRAIVSQPAYLIALFGAATGYGVMILAMTATPLAMLQHQHGIGDAARVIQAHTLGMFLPSFFTGSLIARFGVLRIMLTGVVILAAHVGMALTGTGFGSFLGALVLLGVGWNFLYIGGTTLLTETYTPAERASAQAANDLTIFAVGLASSLAAGALLQQLGWQTLNAVLLPWLGIAALTILWLAVSRARQARQAA</sequence>
<evidence type="ECO:0000256" key="3">
    <source>
        <dbReference type="ARBA" id="ARBA00023136"/>
    </source>
</evidence>
<keyword evidence="2 4" id="KW-1133">Transmembrane helix</keyword>
<keyword evidence="3 4" id="KW-0472">Membrane</keyword>
<feature type="transmembrane region" description="Helical" evidence="4">
    <location>
        <begin position="44"/>
        <end position="67"/>
    </location>
</feature>
<dbReference type="RefSeq" id="WP_318647135.1">
    <property type="nucleotide sequence ID" value="NZ_CP137852.1"/>
</dbReference>
<evidence type="ECO:0000313" key="6">
    <source>
        <dbReference type="EMBL" id="WPB83159.1"/>
    </source>
</evidence>
<feature type="transmembrane region" description="Helical" evidence="4">
    <location>
        <begin position="346"/>
        <end position="365"/>
    </location>
</feature>
<gene>
    <name evidence="6" type="ORF">R9Z33_13695</name>
</gene>
<organism evidence="6 7">
    <name type="scientific">Sediminicoccus rosea</name>
    <dbReference type="NCBI Taxonomy" id="1225128"/>
    <lineage>
        <taxon>Bacteria</taxon>
        <taxon>Pseudomonadati</taxon>
        <taxon>Pseudomonadota</taxon>
        <taxon>Alphaproteobacteria</taxon>
        <taxon>Acetobacterales</taxon>
        <taxon>Roseomonadaceae</taxon>
        <taxon>Sediminicoccus</taxon>
    </lineage>
</organism>
<dbReference type="InterPro" id="IPR011701">
    <property type="entry name" value="MFS"/>
</dbReference>
<keyword evidence="1 4" id="KW-0812">Transmembrane</keyword>
<evidence type="ECO:0000256" key="2">
    <source>
        <dbReference type="ARBA" id="ARBA00022989"/>
    </source>
</evidence>
<feature type="transmembrane region" description="Helical" evidence="4">
    <location>
        <begin position="135"/>
        <end position="153"/>
    </location>
</feature>
<reference evidence="6 7" key="1">
    <citation type="submission" date="2023-11" db="EMBL/GenBank/DDBJ databases">
        <title>Arctic aerobic anoxygenic photoheterotroph Sediminicoccus rosea KRV36 adapts its photosynthesis to long days of polar summer.</title>
        <authorList>
            <person name="Tomasch J."/>
            <person name="Kopejtka K."/>
            <person name="Bily T."/>
            <person name="Gardiner A.T."/>
            <person name="Gardian Z."/>
            <person name="Shivaramu S."/>
            <person name="Koblizek M."/>
            <person name="Engelhardt F."/>
            <person name="Kaftan D."/>
        </authorList>
    </citation>
    <scope>NUCLEOTIDE SEQUENCE [LARGE SCALE GENOMIC DNA]</scope>
    <source>
        <strain evidence="6 7">R-30</strain>
    </source>
</reference>
<accession>A0ABZ0PBT7</accession>
<evidence type="ECO:0000313" key="7">
    <source>
        <dbReference type="Proteomes" id="UP001305521"/>
    </source>
</evidence>
<dbReference type="PANTHER" id="PTHR23534:SF1">
    <property type="entry name" value="MAJOR FACILITATOR SUPERFAMILY PROTEIN"/>
    <property type="match status" value="1"/>
</dbReference>
<dbReference type="PROSITE" id="PS50850">
    <property type="entry name" value="MFS"/>
    <property type="match status" value="1"/>
</dbReference>
<feature type="domain" description="Major facilitator superfamily (MFS) profile" evidence="5">
    <location>
        <begin position="213"/>
        <end position="399"/>
    </location>
</feature>
<feature type="transmembrane region" description="Helical" evidence="4">
    <location>
        <begin position="280"/>
        <end position="298"/>
    </location>
</feature>
<dbReference type="SUPFAM" id="SSF103473">
    <property type="entry name" value="MFS general substrate transporter"/>
    <property type="match status" value="1"/>
</dbReference>
<dbReference type="Proteomes" id="UP001305521">
    <property type="component" value="Chromosome"/>
</dbReference>
<keyword evidence="7" id="KW-1185">Reference proteome</keyword>
<feature type="transmembrane region" description="Helical" evidence="4">
    <location>
        <begin position="254"/>
        <end position="273"/>
    </location>
</feature>